<evidence type="ECO:0000313" key="1">
    <source>
        <dbReference type="EMBL" id="WUU52761.1"/>
    </source>
</evidence>
<proteinExistence type="predicted"/>
<gene>
    <name evidence="1" type="ORF">OIE82_06295</name>
</gene>
<reference evidence="1" key="1">
    <citation type="submission" date="2022-10" db="EMBL/GenBank/DDBJ databases">
        <title>The complete genomes of actinobacterial strains from the NBC collection.</title>
        <authorList>
            <person name="Joergensen T.S."/>
            <person name="Alvarez Arevalo M."/>
            <person name="Sterndorff E.B."/>
            <person name="Faurdal D."/>
            <person name="Vuksanovic O."/>
            <person name="Mourched A.-S."/>
            <person name="Charusanti P."/>
            <person name="Shaw S."/>
            <person name="Blin K."/>
            <person name="Weber T."/>
        </authorList>
    </citation>
    <scope>NUCLEOTIDE SEQUENCE [LARGE SCALE GENOMIC DNA]</scope>
    <source>
        <strain evidence="1">NBC 01686</strain>
    </source>
</reference>
<accession>A0ABZ1Y1U3</accession>
<dbReference type="EMBL" id="CP109207">
    <property type="protein sequence ID" value="WUU52761.1"/>
    <property type="molecule type" value="Genomic_DNA"/>
</dbReference>
<name>A0ABZ1Y1U3_9ACTN</name>
<protein>
    <submittedName>
        <fullName evidence="1">Uncharacterized protein</fullName>
    </submittedName>
</protein>
<dbReference type="RefSeq" id="WP_030856548.1">
    <property type="nucleotide sequence ID" value="NZ_CP109207.1"/>
</dbReference>
<sequence length="67" mass="7698">MTQKTGGYEFLWDGSEEGWVVVRTKNGPGAIYNTMTRQALVIEDDDEHEHAIRMMREHACPYLDSIP</sequence>
<organism evidence="1">
    <name type="scientific">Streptomyces althioticus</name>
    <dbReference type="NCBI Taxonomy" id="83380"/>
    <lineage>
        <taxon>Bacteria</taxon>
        <taxon>Bacillati</taxon>
        <taxon>Actinomycetota</taxon>
        <taxon>Actinomycetes</taxon>
        <taxon>Kitasatosporales</taxon>
        <taxon>Streptomycetaceae</taxon>
        <taxon>Streptomyces</taxon>
        <taxon>Streptomyces althioticus group</taxon>
    </lineage>
</organism>